<protein>
    <recommendedName>
        <fullName evidence="2">CULT domain-containing protein</fullName>
    </recommendedName>
</protein>
<dbReference type="PaxDb" id="8022-A0A060WPV1"/>
<reference evidence="3" key="1">
    <citation type="journal article" date="2014" name="Nat. Commun.">
        <title>The rainbow trout genome provides novel insights into evolution after whole-genome duplication in vertebrates.</title>
        <authorList>
            <person name="Berthelot C."/>
            <person name="Brunet F."/>
            <person name="Chalopin D."/>
            <person name="Juanchich A."/>
            <person name="Bernard M."/>
            <person name="Noel B."/>
            <person name="Bento P."/>
            <person name="Da Silva C."/>
            <person name="Labadie K."/>
            <person name="Alberti A."/>
            <person name="Aury J.M."/>
            <person name="Louis A."/>
            <person name="Dehais P."/>
            <person name="Bardou P."/>
            <person name="Montfort J."/>
            <person name="Klopp C."/>
            <person name="Cabau C."/>
            <person name="Gaspin C."/>
            <person name="Thorgaard G.H."/>
            <person name="Boussaha M."/>
            <person name="Quillet E."/>
            <person name="Guyomard R."/>
            <person name="Galiana D."/>
            <person name="Bobe J."/>
            <person name="Volff J.N."/>
            <person name="Genet C."/>
            <person name="Wincker P."/>
            <person name="Jaillon O."/>
            <person name="Roest Crollius H."/>
            <person name="Guiguen Y."/>
        </authorList>
    </citation>
    <scope>NUCLEOTIDE SEQUENCE [LARGE SCALE GENOMIC DNA]</scope>
</reference>
<dbReference type="Gene3D" id="2.170.150.20">
    <property type="entry name" value="Peptide methionine sulfoxide reductase"/>
    <property type="match status" value="1"/>
</dbReference>
<name>A0A060WPV1_ONCMY</name>
<dbReference type="STRING" id="8022.A0A060WPV1"/>
<evidence type="ECO:0000313" key="4">
    <source>
        <dbReference type="Proteomes" id="UP000193380"/>
    </source>
</evidence>
<dbReference type="PROSITE" id="PS51788">
    <property type="entry name" value="CULT"/>
    <property type="match status" value="1"/>
</dbReference>
<evidence type="ECO:0000259" key="2">
    <source>
        <dbReference type="PROSITE" id="PS51788"/>
    </source>
</evidence>
<gene>
    <name evidence="3" type="ORF">GSONMT00076909001</name>
</gene>
<feature type="signal peptide" evidence="1">
    <location>
        <begin position="1"/>
        <end position="31"/>
    </location>
</feature>
<dbReference type="AlphaFoldDB" id="A0A060WPV1"/>
<reference evidence="3" key="2">
    <citation type="submission" date="2014-03" db="EMBL/GenBank/DDBJ databases">
        <authorList>
            <person name="Genoscope - CEA"/>
        </authorList>
    </citation>
    <scope>NUCLEOTIDE SEQUENCE</scope>
</reference>
<keyword evidence="1" id="KW-0732">Signal</keyword>
<evidence type="ECO:0000256" key="1">
    <source>
        <dbReference type="SAM" id="SignalP"/>
    </source>
</evidence>
<dbReference type="Proteomes" id="UP000193380">
    <property type="component" value="Unassembled WGS sequence"/>
</dbReference>
<dbReference type="FunFam" id="2.170.150.20:FF:000007">
    <property type="entry name" value="Protein cereblon"/>
    <property type="match status" value="1"/>
</dbReference>
<evidence type="ECO:0000313" key="3">
    <source>
        <dbReference type="EMBL" id="CDQ67094.1"/>
    </source>
</evidence>
<dbReference type="InterPro" id="IPR034750">
    <property type="entry name" value="CULT"/>
</dbReference>
<dbReference type="EMBL" id="FR904572">
    <property type="protein sequence ID" value="CDQ67094.1"/>
    <property type="molecule type" value="Genomic_DNA"/>
</dbReference>
<sequence length="181" mass="21059">MAVRVRQLWGIRLQTLMFFIAFLCDFKLVESCVGDEVGDLLLCRSCGHELAFEKDANFIHSRLALSYRNDTVVGERRVPVQRFENPQGYQFEVMTFRKADVVKHWPADKHFTWYPGYAWTVATCPRCNAHLGWAFQPIEWPKTLTKGEFEESEETFVALVTNRLLQEKFASTLLTPKSFRS</sequence>
<feature type="chain" id="PRO_5001590193" description="CULT domain-containing protein" evidence="1">
    <location>
        <begin position="32"/>
        <end position="181"/>
    </location>
</feature>
<dbReference type="CDD" id="cd15777">
    <property type="entry name" value="CRBN_C_like"/>
    <property type="match status" value="1"/>
</dbReference>
<proteinExistence type="predicted"/>
<feature type="domain" description="CULT" evidence="2">
    <location>
        <begin position="38"/>
        <end position="168"/>
    </location>
</feature>
<organism evidence="3 4">
    <name type="scientific">Oncorhynchus mykiss</name>
    <name type="common">Rainbow trout</name>
    <name type="synonym">Salmo gairdneri</name>
    <dbReference type="NCBI Taxonomy" id="8022"/>
    <lineage>
        <taxon>Eukaryota</taxon>
        <taxon>Metazoa</taxon>
        <taxon>Chordata</taxon>
        <taxon>Craniata</taxon>
        <taxon>Vertebrata</taxon>
        <taxon>Euteleostomi</taxon>
        <taxon>Actinopterygii</taxon>
        <taxon>Neopterygii</taxon>
        <taxon>Teleostei</taxon>
        <taxon>Protacanthopterygii</taxon>
        <taxon>Salmoniformes</taxon>
        <taxon>Salmonidae</taxon>
        <taxon>Salmoninae</taxon>
        <taxon>Oncorhynchus</taxon>
    </lineage>
</organism>
<accession>A0A060WPV1</accession>